<organism evidence="8 9">
    <name type="scientific">Nonomuraea longicatena</name>
    <dbReference type="NCBI Taxonomy" id="83682"/>
    <lineage>
        <taxon>Bacteria</taxon>
        <taxon>Bacillati</taxon>
        <taxon>Actinomycetota</taxon>
        <taxon>Actinomycetes</taxon>
        <taxon>Streptosporangiales</taxon>
        <taxon>Streptosporangiaceae</taxon>
        <taxon>Nonomuraea</taxon>
    </lineage>
</organism>
<dbReference type="SMART" id="SM00382">
    <property type="entry name" value="AAA"/>
    <property type="match status" value="1"/>
</dbReference>
<dbReference type="SUPFAM" id="SSF52540">
    <property type="entry name" value="P-loop containing nucleoside triphosphate hydrolases"/>
    <property type="match status" value="1"/>
</dbReference>
<evidence type="ECO:0000259" key="7">
    <source>
        <dbReference type="PROSITE" id="PS50893"/>
    </source>
</evidence>
<evidence type="ECO:0000256" key="4">
    <source>
        <dbReference type="ARBA" id="ARBA00022741"/>
    </source>
</evidence>
<accession>A0ABN1QMG6</accession>
<dbReference type="PANTHER" id="PTHR42711:SF5">
    <property type="entry name" value="ABC TRANSPORTER ATP-BINDING PROTEIN NATA"/>
    <property type="match status" value="1"/>
</dbReference>
<evidence type="ECO:0000256" key="1">
    <source>
        <dbReference type="ARBA" id="ARBA00004202"/>
    </source>
</evidence>
<keyword evidence="4" id="KW-0547">Nucleotide-binding</keyword>
<evidence type="ECO:0000256" key="2">
    <source>
        <dbReference type="ARBA" id="ARBA00005417"/>
    </source>
</evidence>
<dbReference type="Pfam" id="PF00005">
    <property type="entry name" value="ABC_tran"/>
    <property type="match status" value="1"/>
</dbReference>
<feature type="domain" description="ABC transporter" evidence="7">
    <location>
        <begin position="2"/>
        <end position="230"/>
    </location>
</feature>
<dbReference type="InterPro" id="IPR003439">
    <property type="entry name" value="ABC_transporter-like_ATP-bd"/>
</dbReference>
<name>A0ABN1QMG6_9ACTN</name>
<dbReference type="InterPro" id="IPR003593">
    <property type="entry name" value="AAA+_ATPase"/>
</dbReference>
<dbReference type="Proteomes" id="UP001501578">
    <property type="component" value="Unassembled WGS sequence"/>
</dbReference>
<keyword evidence="5" id="KW-0067">ATP-binding</keyword>
<keyword evidence="9" id="KW-1185">Reference proteome</keyword>
<dbReference type="InterPro" id="IPR050763">
    <property type="entry name" value="ABC_transporter_ATP-binding"/>
</dbReference>
<comment type="subcellular location">
    <subcellularLocation>
        <location evidence="1">Cell membrane</location>
        <topology evidence="1">Peripheral membrane protein</topology>
    </subcellularLocation>
</comment>
<evidence type="ECO:0000313" key="8">
    <source>
        <dbReference type="EMBL" id="GAA0944372.1"/>
    </source>
</evidence>
<proteinExistence type="inferred from homology"/>
<dbReference type="PRINTS" id="PR00364">
    <property type="entry name" value="DISEASERSIST"/>
</dbReference>
<dbReference type="PROSITE" id="PS50893">
    <property type="entry name" value="ABC_TRANSPORTER_2"/>
    <property type="match status" value="1"/>
</dbReference>
<evidence type="ECO:0000256" key="6">
    <source>
        <dbReference type="ARBA" id="ARBA00023251"/>
    </source>
</evidence>
<dbReference type="RefSeq" id="WP_343953315.1">
    <property type="nucleotide sequence ID" value="NZ_BAAAHQ010000036.1"/>
</dbReference>
<keyword evidence="6" id="KW-0046">Antibiotic resistance</keyword>
<evidence type="ECO:0000256" key="5">
    <source>
        <dbReference type="ARBA" id="ARBA00022840"/>
    </source>
</evidence>
<comment type="caution">
    <text evidence="8">The sequence shown here is derived from an EMBL/GenBank/DDBJ whole genome shotgun (WGS) entry which is preliminary data.</text>
</comment>
<dbReference type="EMBL" id="BAAAHQ010000036">
    <property type="protein sequence ID" value="GAA0944372.1"/>
    <property type="molecule type" value="Genomic_DNA"/>
</dbReference>
<dbReference type="Gene3D" id="3.40.50.300">
    <property type="entry name" value="P-loop containing nucleotide triphosphate hydrolases"/>
    <property type="match status" value="1"/>
</dbReference>
<keyword evidence="3" id="KW-0813">Transport</keyword>
<reference evidence="8 9" key="1">
    <citation type="journal article" date="2019" name="Int. J. Syst. Evol. Microbiol.">
        <title>The Global Catalogue of Microorganisms (GCM) 10K type strain sequencing project: providing services to taxonomists for standard genome sequencing and annotation.</title>
        <authorList>
            <consortium name="The Broad Institute Genomics Platform"/>
            <consortium name="The Broad Institute Genome Sequencing Center for Infectious Disease"/>
            <person name="Wu L."/>
            <person name="Ma J."/>
        </authorList>
    </citation>
    <scope>NUCLEOTIDE SEQUENCE [LARGE SCALE GENOMIC DNA]</scope>
    <source>
        <strain evidence="8 9">JCM 11136</strain>
    </source>
</reference>
<evidence type="ECO:0000313" key="9">
    <source>
        <dbReference type="Proteomes" id="UP001501578"/>
    </source>
</evidence>
<dbReference type="PANTHER" id="PTHR42711">
    <property type="entry name" value="ABC TRANSPORTER ATP-BINDING PROTEIN"/>
    <property type="match status" value="1"/>
</dbReference>
<gene>
    <name evidence="8" type="ORF">GCM10009560_58390</name>
</gene>
<protein>
    <recommendedName>
        <fullName evidence="7">ABC transporter domain-containing protein</fullName>
    </recommendedName>
</protein>
<evidence type="ECO:0000256" key="3">
    <source>
        <dbReference type="ARBA" id="ARBA00022448"/>
    </source>
</evidence>
<sequence length="242" mass="26158">MITTKGLRKTFKGGVDAVRGLDLHVGEGECVGLLGPNGAGKTTTMRMLTTLLTPTAGTATVAGHDLLTDPHGVRTRIGHVSQGGGLSQFGQVGEDLELHAMLYGLTRERARARIEEVLDRLELTDLRTRPGITLSGGRRRRFDLAFGLVHEPVLLFLDEPTTGLDPQSRANLWEHIRTLGITVLLTTHYLDEADALCDRIVIVDHGRVVAEGTPAALKTGGRTLDQVFLDITGRSLREETAA</sequence>
<dbReference type="InterPro" id="IPR027417">
    <property type="entry name" value="P-loop_NTPase"/>
</dbReference>
<comment type="similarity">
    <text evidence="2">Belongs to the ABC transporter superfamily.</text>
</comment>